<dbReference type="PANTHER" id="PTHR12980:SF0">
    <property type="entry name" value="CYTOCHROME B-C1 COMPLEX SUBUNIT 9"/>
    <property type="match status" value="1"/>
</dbReference>
<keyword evidence="4 11" id="KW-0679">Respiratory chain</keyword>
<keyword evidence="7 11" id="KW-0249">Electron transport</keyword>
<dbReference type="EMBL" id="JAIFTH010000087">
    <property type="protein sequence ID" value="KAG9510722.1"/>
    <property type="molecule type" value="Genomic_DNA"/>
</dbReference>
<evidence type="ECO:0000256" key="11">
    <source>
        <dbReference type="RuleBase" id="RU368056"/>
    </source>
</evidence>
<evidence type="ECO:0000313" key="13">
    <source>
        <dbReference type="Proteomes" id="UP000825002"/>
    </source>
</evidence>
<evidence type="ECO:0000256" key="5">
    <source>
        <dbReference type="ARBA" id="ARBA00022692"/>
    </source>
</evidence>
<evidence type="ECO:0000256" key="4">
    <source>
        <dbReference type="ARBA" id="ARBA00022660"/>
    </source>
</evidence>
<accession>A0ABQ7SBG8</accession>
<gene>
    <name evidence="12" type="primary">UQCR10</name>
    <name evidence="12" type="ORF">GZH46_00724</name>
</gene>
<keyword evidence="6 11" id="KW-0999">Mitochondrion inner membrane</keyword>
<keyword evidence="8" id="KW-1133">Transmembrane helix</keyword>
<dbReference type="SUPFAM" id="SSF81514">
    <property type="entry name" value="Subunit X (non-heme 7 kDa protein) of cytochrome bc1 complex (Ubiquinol-cytochrome c reductase)"/>
    <property type="match status" value="1"/>
</dbReference>
<comment type="caution">
    <text evidence="12">The sequence shown here is derived from an EMBL/GenBank/DDBJ whole genome shotgun (WGS) entry which is preliminary data.</text>
</comment>
<comment type="subunit">
    <text evidence="11">Component of the ubiquinol-cytochrome c oxidoreductase (cytochrome b-c1 complex, complex III, CIII), a multisubunit enzyme composed of 3 respiratory subunits cytochrome b, cytochrome c1 and Rieske protein, 2 core protein subunits, and additional low-molecular weight protein subunits.</text>
</comment>
<evidence type="ECO:0000256" key="7">
    <source>
        <dbReference type="ARBA" id="ARBA00022982"/>
    </source>
</evidence>
<evidence type="ECO:0000256" key="6">
    <source>
        <dbReference type="ARBA" id="ARBA00022792"/>
    </source>
</evidence>
<comment type="subcellular location">
    <subcellularLocation>
        <location evidence="1 11">Mitochondrion inner membrane</location>
        <topology evidence="1 11">Single-pass membrane protein</topology>
    </subcellularLocation>
</comment>
<keyword evidence="3 11" id="KW-0813">Transport</keyword>
<dbReference type="Pfam" id="PF05365">
    <property type="entry name" value="UCR_UQCRX_QCR9"/>
    <property type="match status" value="1"/>
</dbReference>
<keyword evidence="13" id="KW-1185">Reference proteome</keyword>
<evidence type="ECO:0000256" key="3">
    <source>
        <dbReference type="ARBA" id="ARBA00022448"/>
    </source>
</evidence>
<organism evidence="12 13">
    <name type="scientific">Fragariocoptes setiger</name>
    <dbReference type="NCBI Taxonomy" id="1670756"/>
    <lineage>
        <taxon>Eukaryota</taxon>
        <taxon>Metazoa</taxon>
        <taxon>Ecdysozoa</taxon>
        <taxon>Arthropoda</taxon>
        <taxon>Chelicerata</taxon>
        <taxon>Arachnida</taxon>
        <taxon>Acari</taxon>
        <taxon>Acariformes</taxon>
        <taxon>Trombidiformes</taxon>
        <taxon>Prostigmata</taxon>
        <taxon>Eupodina</taxon>
        <taxon>Eriophyoidea</taxon>
        <taxon>Phytoptidae</taxon>
        <taxon>Fragariocoptes</taxon>
    </lineage>
</organism>
<sequence>MANQIVSTLYRNIFRRSSTFAVAILVGAIFADRGVSVLAEAIFERINEGRLWKHVKEQRGLK</sequence>
<dbReference type="Gene3D" id="1.20.5.260">
    <property type="entry name" value="Cytochrome b-c1 complex subunit 9"/>
    <property type="match status" value="1"/>
</dbReference>
<keyword evidence="5" id="KW-0812">Transmembrane</keyword>
<evidence type="ECO:0000256" key="1">
    <source>
        <dbReference type="ARBA" id="ARBA00004434"/>
    </source>
</evidence>
<keyword evidence="9 11" id="KW-0496">Mitochondrion</keyword>
<evidence type="ECO:0000313" key="12">
    <source>
        <dbReference type="EMBL" id="KAG9510722.1"/>
    </source>
</evidence>
<dbReference type="InterPro" id="IPR008027">
    <property type="entry name" value="QCR9"/>
</dbReference>
<keyword evidence="10" id="KW-0472">Membrane</keyword>
<protein>
    <recommendedName>
        <fullName evidence="11">Complex III subunit 9</fullName>
    </recommendedName>
</protein>
<comment type="function">
    <text evidence="11">Component of the ubiquinol-cytochrome c oxidoreductase, a multisubunit transmembrane complex that is part of the mitochondrial electron transport chain which drives oxidative phosphorylation. The complex plays an important role in the uptake of multiple carbon sources present in different host niches.</text>
</comment>
<comment type="similarity">
    <text evidence="2 11">Belongs to the UQCR10/QCR9 family.</text>
</comment>
<dbReference type="InterPro" id="IPR036656">
    <property type="entry name" value="QCR9_sf"/>
</dbReference>
<evidence type="ECO:0000256" key="2">
    <source>
        <dbReference type="ARBA" id="ARBA00007856"/>
    </source>
</evidence>
<evidence type="ECO:0000256" key="9">
    <source>
        <dbReference type="ARBA" id="ARBA00023128"/>
    </source>
</evidence>
<evidence type="ECO:0000256" key="8">
    <source>
        <dbReference type="ARBA" id="ARBA00022989"/>
    </source>
</evidence>
<reference evidence="12 13" key="1">
    <citation type="submission" date="2020-10" db="EMBL/GenBank/DDBJ databases">
        <authorList>
            <person name="Klimov P.B."/>
            <person name="Dyachkov S.M."/>
            <person name="Chetverikov P.E."/>
        </authorList>
    </citation>
    <scope>NUCLEOTIDE SEQUENCE [LARGE SCALE GENOMIC DNA]</scope>
    <source>
        <strain evidence="12">BMOC 18-1129-001#AD2665</strain>
        <tissue evidence="12">Entire mites</tissue>
    </source>
</reference>
<proteinExistence type="inferred from homology"/>
<dbReference type="PANTHER" id="PTHR12980">
    <property type="entry name" value="UBIQUINOL-CYTOCHROME C REDUCTASE COMPLEX, SUBUNIT X"/>
    <property type="match status" value="1"/>
</dbReference>
<dbReference type="Proteomes" id="UP000825002">
    <property type="component" value="Unassembled WGS sequence"/>
</dbReference>
<feature type="non-terminal residue" evidence="12">
    <location>
        <position position="1"/>
    </location>
</feature>
<name>A0ABQ7SBG8_9ACAR</name>
<evidence type="ECO:0000256" key="10">
    <source>
        <dbReference type="ARBA" id="ARBA00023136"/>
    </source>
</evidence>